<keyword evidence="1" id="KW-0863">Zinc-finger</keyword>
<feature type="region of interest" description="Disordered" evidence="2">
    <location>
        <begin position="100"/>
        <end position="130"/>
    </location>
</feature>
<feature type="domain" description="CCHC-type" evidence="3">
    <location>
        <begin position="60"/>
        <end position="73"/>
    </location>
</feature>
<dbReference type="SMART" id="SM00343">
    <property type="entry name" value="ZnF_C2HC"/>
    <property type="match status" value="1"/>
</dbReference>
<accession>A0A388LBA4</accession>
<dbReference type="InterPro" id="IPR036875">
    <property type="entry name" value="Znf_CCHC_sf"/>
</dbReference>
<dbReference type="GO" id="GO:0008270">
    <property type="term" value="F:zinc ion binding"/>
    <property type="evidence" value="ECO:0007669"/>
    <property type="project" value="UniProtKB-KW"/>
</dbReference>
<evidence type="ECO:0000313" key="5">
    <source>
        <dbReference type="Proteomes" id="UP000265515"/>
    </source>
</evidence>
<evidence type="ECO:0000256" key="1">
    <source>
        <dbReference type="PROSITE-ProRule" id="PRU00047"/>
    </source>
</evidence>
<feature type="region of interest" description="Disordered" evidence="2">
    <location>
        <begin position="213"/>
        <end position="249"/>
    </location>
</feature>
<proteinExistence type="predicted"/>
<dbReference type="InterPro" id="IPR001878">
    <property type="entry name" value="Znf_CCHC"/>
</dbReference>
<dbReference type="GO" id="GO:0003676">
    <property type="term" value="F:nucleic acid binding"/>
    <property type="evidence" value="ECO:0007669"/>
    <property type="project" value="InterPro"/>
</dbReference>
<dbReference type="Proteomes" id="UP000265515">
    <property type="component" value="Unassembled WGS sequence"/>
</dbReference>
<organism evidence="4 5">
    <name type="scientific">Chara braunii</name>
    <name type="common">Braun's stonewort</name>
    <dbReference type="NCBI Taxonomy" id="69332"/>
    <lineage>
        <taxon>Eukaryota</taxon>
        <taxon>Viridiplantae</taxon>
        <taxon>Streptophyta</taxon>
        <taxon>Charophyceae</taxon>
        <taxon>Charales</taxon>
        <taxon>Characeae</taxon>
        <taxon>Chara</taxon>
    </lineage>
</organism>
<dbReference type="Gramene" id="GBG79605">
    <property type="protein sequence ID" value="GBG79605"/>
    <property type="gene ID" value="CBR_g29753"/>
</dbReference>
<dbReference type="Gene3D" id="4.10.60.10">
    <property type="entry name" value="Zinc finger, CCHC-type"/>
    <property type="match status" value="1"/>
</dbReference>
<keyword evidence="1" id="KW-0862">Zinc</keyword>
<evidence type="ECO:0000313" key="4">
    <source>
        <dbReference type="EMBL" id="GBG79605.1"/>
    </source>
</evidence>
<keyword evidence="5" id="KW-1185">Reference proteome</keyword>
<dbReference type="Pfam" id="PF00098">
    <property type="entry name" value="zf-CCHC"/>
    <property type="match status" value="1"/>
</dbReference>
<reference evidence="4 5" key="1">
    <citation type="journal article" date="2018" name="Cell">
        <title>The Chara Genome: Secondary Complexity and Implications for Plant Terrestrialization.</title>
        <authorList>
            <person name="Nishiyama T."/>
            <person name="Sakayama H."/>
            <person name="Vries J.D."/>
            <person name="Buschmann H."/>
            <person name="Saint-Marcoux D."/>
            <person name="Ullrich K.K."/>
            <person name="Haas F.B."/>
            <person name="Vanderstraeten L."/>
            <person name="Becker D."/>
            <person name="Lang D."/>
            <person name="Vosolsobe S."/>
            <person name="Rombauts S."/>
            <person name="Wilhelmsson P.K.I."/>
            <person name="Janitza P."/>
            <person name="Kern R."/>
            <person name="Heyl A."/>
            <person name="Rumpler F."/>
            <person name="Villalobos L.I.A.C."/>
            <person name="Clay J.M."/>
            <person name="Skokan R."/>
            <person name="Toyoda A."/>
            <person name="Suzuki Y."/>
            <person name="Kagoshima H."/>
            <person name="Schijlen E."/>
            <person name="Tajeshwar N."/>
            <person name="Catarino B."/>
            <person name="Hetherington A.J."/>
            <person name="Saltykova A."/>
            <person name="Bonnot C."/>
            <person name="Breuninger H."/>
            <person name="Symeonidi A."/>
            <person name="Radhakrishnan G.V."/>
            <person name="Van Nieuwerburgh F."/>
            <person name="Deforce D."/>
            <person name="Chang C."/>
            <person name="Karol K.G."/>
            <person name="Hedrich R."/>
            <person name="Ulvskov P."/>
            <person name="Glockner G."/>
            <person name="Delwiche C.F."/>
            <person name="Petrasek J."/>
            <person name="Van de Peer Y."/>
            <person name="Friml J."/>
            <person name="Beilby M."/>
            <person name="Dolan L."/>
            <person name="Kohara Y."/>
            <person name="Sugano S."/>
            <person name="Fujiyama A."/>
            <person name="Delaux P.-M."/>
            <person name="Quint M."/>
            <person name="TheiBen G."/>
            <person name="Hagemann M."/>
            <person name="Harholt J."/>
            <person name="Dunand C."/>
            <person name="Zachgo S."/>
            <person name="Langdale J."/>
            <person name="Maumus F."/>
            <person name="Straeten D.V.D."/>
            <person name="Gould S.B."/>
            <person name="Rensing S.A."/>
        </authorList>
    </citation>
    <scope>NUCLEOTIDE SEQUENCE [LARGE SCALE GENOMIC DNA]</scope>
    <source>
        <strain evidence="4 5">S276</strain>
    </source>
</reference>
<evidence type="ECO:0000259" key="3">
    <source>
        <dbReference type="PROSITE" id="PS50158"/>
    </source>
</evidence>
<dbReference type="PROSITE" id="PS50158">
    <property type="entry name" value="ZF_CCHC"/>
    <property type="match status" value="1"/>
</dbReference>
<name>A0A388LBA4_CHABU</name>
<gene>
    <name evidence="4" type="ORF">CBR_g29753</name>
</gene>
<dbReference type="AlphaFoldDB" id="A0A388LBA4"/>
<sequence>MQGGLAGMATGMAAQGVPGGGAHMGAQGAVGSSMFGGGFGGQGAMPQNNLPASPYGVVTCHICGKVGHYARNCWQAANRQKSEEENIEVRELLLQISKREKEEEDRKKKEVEEARKKEEDERRESEKLREEQAREAKLEATIVRILQQRKESGTPPVPLIAPTSHVAYEPKKRSPRSKARMLGDIRSYIAESEDDSEEVKEEAEKLVEALERRKNSRKGASTVRAAVSRAGKKGTPRKEKAQVHEDLVKDDGFETPKKMCVAECSGDGMIEFALT</sequence>
<dbReference type="SUPFAM" id="SSF57756">
    <property type="entry name" value="Retrovirus zinc finger-like domains"/>
    <property type="match status" value="1"/>
</dbReference>
<feature type="compositionally biased region" description="Basic and acidic residues" evidence="2">
    <location>
        <begin position="236"/>
        <end position="249"/>
    </location>
</feature>
<keyword evidence="1" id="KW-0479">Metal-binding</keyword>
<comment type="caution">
    <text evidence="4">The sequence shown here is derived from an EMBL/GenBank/DDBJ whole genome shotgun (WGS) entry which is preliminary data.</text>
</comment>
<dbReference type="EMBL" id="BFEA01000323">
    <property type="protein sequence ID" value="GBG79605.1"/>
    <property type="molecule type" value="Genomic_DNA"/>
</dbReference>
<evidence type="ECO:0000256" key="2">
    <source>
        <dbReference type="SAM" id="MobiDB-lite"/>
    </source>
</evidence>
<protein>
    <recommendedName>
        <fullName evidence="3">CCHC-type domain-containing protein</fullName>
    </recommendedName>
</protein>